<evidence type="ECO:0000256" key="1">
    <source>
        <dbReference type="ARBA" id="ARBA00006432"/>
    </source>
</evidence>
<dbReference type="Gene3D" id="3.40.50.12780">
    <property type="entry name" value="N-terminal domain of ligase-like"/>
    <property type="match status" value="1"/>
</dbReference>
<comment type="caution">
    <text evidence="6">The sequence shown here is derived from an EMBL/GenBank/DDBJ whole genome shotgun (WGS) entry which is preliminary data.</text>
</comment>
<dbReference type="Gene3D" id="3.30.300.30">
    <property type="match status" value="1"/>
</dbReference>
<comment type="similarity">
    <text evidence="1">Belongs to the ATP-dependent AMP-binding enzyme family.</text>
</comment>
<reference evidence="6 7" key="1">
    <citation type="submission" date="2016-08" db="EMBL/GenBank/DDBJ databases">
        <title>Whole genome sequence of Mesorhizobium sp. strain UASWS1009 isolated from industrial sewage.</title>
        <authorList>
            <person name="Crovadore J."/>
            <person name="Calmin G."/>
            <person name="Chablais R."/>
            <person name="Cochard B."/>
            <person name="Lefort F."/>
        </authorList>
    </citation>
    <scope>NUCLEOTIDE SEQUENCE [LARGE SCALE GENOMIC DNA]</scope>
    <source>
        <strain evidence="6 7">UASWS1009</strain>
    </source>
</reference>
<keyword evidence="4" id="KW-0443">Lipid metabolism</keyword>
<dbReference type="EMBL" id="MDEO01000028">
    <property type="protein sequence ID" value="OCX21557.1"/>
    <property type="molecule type" value="Genomic_DNA"/>
</dbReference>
<proteinExistence type="inferred from homology"/>
<dbReference type="InterPro" id="IPR045851">
    <property type="entry name" value="AMP-bd_C_sf"/>
</dbReference>
<organism evidence="6 7">
    <name type="scientific">Mesorhizobium hungaricum</name>
    <dbReference type="NCBI Taxonomy" id="1566387"/>
    <lineage>
        <taxon>Bacteria</taxon>
        <taxon>Pseudomonadati</taxon>
        <taxon>Pseudomonadota</taxon>
        <taxon>Alphaproteobacteria</taxon>
        <taxon>Hyphomicrobiales</taxon>
        <taxon>Phyllobacteriaceae</taxon>
        <taxon>Mesorhizobium</taxon>
    </lineage>
</organism>
<dbReference type="SUPFAM" id="SSF56801">
    <property type="entry name" value="Acetyl-CoA synthetase-like"/>
    <property type="match status" value="1"/>
</dbReference>
<dbReference type="PANTHER" id="PTHR43859:SF4">
    <property type="entry name" value="BUTANOATE--COA LIGASE AAE1-RELATED"/>
    <property type="match status" value="1"/>
</dbReference>
<dbReference type="InterPro" id="IPR042099">
    <property type="entry name" value="ANL_N_sf"/>
</dbReference>
<accession>A0A1C2E3I4</accession>
<evidence type="ECO:0000256" key="2">
    <source>
        <dbReference type="ARBA" id="ARBA00022598"/>
    </source>
</evidence>
<evidence type="ECO:0000313" key="7">
    <source>
        <dbReference type="Proteomes" id="UP000094412"/>
    </source>
</evidence>
<dbReference type="GO" id="GO:0006631">
    <property type="term" value="P:fatty acid metabolic process"/>
    <property type="evidence" value="ECO:0007669"/>
    <property type="project" value="UniProtKB-KW"/>
</dbReference>
<keyword evidence="3" id="KW-0276">Fatty acid metabolism</keyword>
<dbReference type="STRING" id="1566387.QV13_07860"/>
<keyword evidence="7" id="KW-1185">Reference proteome</keyword>
<evidence type="ECO:0000313" key="6">
    <source>
        <dbReference type="EMBL" id="OCX21557.1"/>
    </source>
</evidence>
<feature type="domain" description="AMP-binding enzyme C-terminal" evidence="5">
    <location>
        <begin position="52"/>
        <end position="127"/>
    </location>
</feature>
<gene>
    <name evidence="6" type="ORF">QV13_07860</name>
</gene>
<evidence type="ECO:0000256" key="4">
    <source>
        <dbReference type="ARBA" id="ARBA00023098"/>
    </source>
</evidence>
<dbReference type="InterPro" id="IPR025110">
    <property type="entry name" value="AMP-bd_C"/>
</dbReference>
<evidence type="ECO:0000256" key="3">
    <source>
        <dbReference type="ARBA" id="ARBA00022832"/>
    </source>
</evidence>
<dbReference type="Pfam" id="PF13193">
    <property type="entry name" value="AMP-binding_C"/>
    <property type="match status" value="1"/>
</dbReference>
<dbReference type="RefSeq" id="WP_065997368.1">
    <property type="nucleotide sequence ID" value="NZ_MDEO01000028.1"/>
</dbReference>
<name>A0A1C2E3I4_9HYPH</name>
<sequence length="144" mass="15853">MSRPDETARAFSADGWFLTGVMAKRDEDGFVALVDRRKDMFISGGENFFPAEVEMALLAHPDIAEVAVIGVAGERWAEVGRAFVVLKPGRVLDPAALTGHCAERIVRYKVPKQFWAIEALPHTASGKIQNHLLRDWVNPGPATK</sequence>
<evidence type="ECO:0000259" key="5">
    <source>
        <dbReference type="Pfam" id="PF13193"/>
    </source>
</evidence>
<dbReference type="GO" id="GO:0016874">
    <property type="term" value="F:ligase activity"/>
    <property type="evidence" value="ECO:0007669"/>
    <property type="project" value="UniProtKB-KW"/>
</dbReference>
<dbReference type="AlphaFoldDB" id="A0A1C2E3I4"/>
<keyword evidence="2" id="KW-0436">Ligase</keyword>
<dbReference type="Proteomes" id="UP000094412">
    <property type="component" value="Unassembled WGS sequence"/>
</dbReference>
<protein>
    <recommendedName>
        <fullName evidence="5">AMP-binding enzyme C-terminal domain-containing protein</fullName>
    </recommendedName>
</protein>
<dbReference type="PANTHER" id="PTHR43859">
    <property type="entry name" value="ACYL-ACTIVATING ENZYME"/>
    <property type="match status" value="1"/>
</dbReference>